<accession>A0AAW1HX68</accession>
<dbReference type="EMBL" id="JASPKY010000829">
    <property type="protein sequence ID" value="KAK9681277.1"/>
    <property type="molecule type" value="Genomic_DNA"/>
</dbReference>
<evidence type="ECO:0000313" key="3">
    <source>
        <dbReference type="Proteomes" id="UP001458880"/>
    </source>
</evidence>
<dbReference type="Proteomes" id="UP001458880">
    <property type="component" value="Unassembled WGS sequence"/>
</dbReference>
<comment type="caution">
    <text evidence="2">The sequence shown here is derived from an EMBL/GenBank/DDBJ whole genome shotgun (WGS) entry which is preliminary data.</text>
</comment>
<sequence length="187" mass="21024">MRSVDYGEWLCGSETDILLTDNDILAETNDVQNDSSSDDDVQIVAKVKHQDAVRSFNNCIQWASENNIPDNQIELLFELKNIAVKKDVESKKQNIKDTDISIAEQTENEASNKTSILPEPVPTTSHRNELSVSNPTPTEVSVSKSIKKGRQVPPNDNRSNEMLIDAYEILKNQQLQPLIILNLAEFM</sequence>
<dbReference type="AlphaFoldDB" id="A0AAW1HX68"/>
<organism evidence="2 3">
    <name type="scientific">Popillia japonica</name>
    <name type="common">Japanese beetle</name>
    <dbReference type="NCBI Taxonomy" id="7064"/>
    <lineage>
        <taxon>Eukaryota</taxon>
        <taxon>Metazoa</taxon>
        <taxon>Ecdysozoa</taxon>
        <taxon>Arthropoda</taxon>
        <taxon>Hexapoda</taxon>
        <taxon>Insecta</taxon>
        <taxon>Pterygota</taxon>
        <taxon>Neoptera</taxon>
        <taxon>Endopterygota</taxon>
        <taxon>Coleoptera</taxon>
        <taxon>Polyphaga</taxon>
        <taxon>Scarabaeiformia</taxon>
        <taxon>Scarabaeidae</taxon>
        <taxon>Rutelinae</taxon>
        <taxon>Popillia</taxon>
    </lineage>
</organism>
<keyword evidence="3" id="KW-1185">Reference proteome</keyword>
<gene>
    <name evidence="2" type="ORF">QE152_g38443</name>
</gene>
<feature type="compositionally biased region" description="Polar residues" evidence="1">
    <location>
        <begin position="103"/>
        <end position="115"/>
    </location>
</feature>
<evidence type="ECO:0000313" key="2">
    <source>
        <dbReference type="EMBL" id="KAK9681277.1"/>
    </source>
</evidence>
<name>A0AAW1HX68_POPJA</name>
<protein>
    <submittedName>
        <fullName evidence="2">Uncharacterized protein</fullName>
    </submittedName>
</protein>
<feature type="compositionally biased region" description="Polar residues" evidence="1">
    <location>
        <begin position="122"/>
        <end position="144"/>
    </location>
</feature>
<proteinExistence type="predicted"/>
<reference evidence="2 3" key="1">
    <citation type="journal article" date="2024" name="BMC Genomics">
        <title>De novo assembly and annotation of Popillia japonica's genome with initial clues to its potential as an invasive pest.</title>
        <authorList>
            <person name="Cucini C."/>
            <person name="Boschi S."/>
            <person name="Funari R."/>
            <person name="Cardaioli E."/>
            <person name="Iannotti N."/>
            <person name="Marturano G."/>
            <person name="Paoli F."/>
            <person name="Bruttini M."/>
            <person name="Carapelli A."/>
            <person name="Frati F."/>
            <person name="Nardi F."/>
        </authorList>
    </citation>
    <scope>NUCLEOTIDE SEQUENCE [LARGE SCALE GENOMIC DNA]</scope>
    <source>
        <strain evidence="2">DMR45628</strain>
    </source>
</reference>
<evidence type="ECO:0000256" key="1">
    <source>
        <dbReference type="SAM" id="MobiDB-lite"/>
    </source>
</evidence>
<feature type="region of interest" description="Disordered" evidence="1">
    <location>
        <begin position="99"/>
        <end position="158"/>
    </location>
</feature>